<name>A0ABP0ZCZ5_9ASCO</name>
<feature type="transmembrane region" description="Helical" evidence="6">
    <location>
        <begin position="305"/>
        <end position="328"/>
    </location>
</feature>
<dbReference type="Pfam" id="PF20877">
    <property type="entry name" value="Anoctamin_N"/>
    <property type="match status" value="1"/>
</dbReference>
<keyword evidence="2 6" id="KW-0812">Transmembrane</keyword>
<dbReference type="RefSeq" id="XP_066827221.1">
    <property type="nucleotide sequence ID" value="XM_066972872.1"/>
</dbReference>
<feature type="transmembrane region" description="Helical" evidence="6">
    <location>
        <begin position="594"/>
        <end position="621"/>
    </location>
</feature>
<keyword evidence="3 6" id="KW-1133">Transmembrane helix</keyword>
<dbReference type="InterPro" id="IPR049452">
    <property type="entry name" value="Anoctamin_TM"/>
</dbReference>
<evidence type="ECO:0000256" key="5">
    <source>
        <dbReference type="SAM" id="MobiDB-lite"/>
    </source>
</evidence>
<dbReference type="PANTHER" id="PTHR12308">
    <property type="entry name" value="ANOCTAMIN"/>
    <property type="match status" value="1"/>
</dbReference>
<feature type="compositionally biased region" description="Polar residues" evidence="5">
    <location>
        <begin position="764"/>
        <end position="779"/>
    </location>
</feature>
<dbReference type="InterPro" id="IPR049456">
    <property type="entry name" value="Anoctamin_N_fung"/>
</dbReference>
<dbReference type="InterPro" id="IPR007632">
    <property type="entry name" value="Anoctamin"/>
</dbReference>
<protein>
    <recommendedName>
        <fullName evidence="11">Ist2p</fullName>
    </recommendedName>
</protein>
<evidence type="ECO:0000256" key="4">
    <source>
        <dbReference type="ARBA" id="ARBA00023136"/>
    </source>
</evidence>
<organism evidence="9 10">
    <name type="scientific">Lodderomyces beijingensis</name>
    <dbReference type="NCBI Taxonomy" id="1775926"/>
    <lineage>
        <taxon>Eukaryota</taxon>
        <taxon>Fungi</taxon>
        <taxon>Dikarya</taxon>
        <taxon>Ascomycota</taxon>
        <taxon>Saccharomycotina</taxon>
        <taxon>Pichiomycetes</taxon>
        <taxon>Debaryomycetaceae</taxon>
        <taxon>Candida/Lodderomyces clade</taxon>
        <taxon>Lodderomyces</taxon>
    </lineage>
</organism>
<dbReference type="PANTHER" id="PTHR12308:SF73">
    <property type="entry name" value="ANOCTAMIN"/>
    <property type="match status" value="1"/>
</dbReference>
<feature type="region of interest" description="Disordered" evidence="5">
    <location>
        <begin position="760"/>
        <end position="883"/>
    </location>
</feature>
<feature type="transmembrane region" description="Helical" evidence="6">
    <location>
        <begin position="500"/>
        <end position="524"/>
    </location>
</feature>
<evidence type="ECO:0000259" key="7">
    <source>
        <dbReference type="Pfam" id="PF04547"/>
    </source>
</evidence>
<sequence length="911" mass="103625">MYPLQEIEPDFYMSFYYPVEKAEKGTAEKELAKLVDKLYDGGFAATIRPGDAEHLLVFIKLSSDTYIEQAEKDLMKNYEFGITSKDDTLSSRFRIIYNYLTSNPELGGVGVTPEQGIWKNVKSIVPITDAFDDTHIIEELKSNFEKTEFSTTKIKKVYGVQIALYFEFFKYYIFWLTGLSVLGIAQYLKKSKTYSLSYTFINLLWGTFFIAFWHRREKYLSNLWGVQNSHQIEDHLAELAQINRDFENKSSYEHKSNSAGIRLVKELLFVPVALVFVAVLVSYQLGCFFIEIFLTDIYDGPGKQFLTLLPTILISVFVPVLTIVYDIVTKIVIKFEGHDNEFSRNNSVLVKQFVLNFLTSYGPLLITSFLYLPFAHLVGPHLGDLRSTISSIAGENRFYTKYLTKLKSQKDFQINQGRLDAQFFYFIVTNQIIQIVLKYVLPLVINKVLKLVETNIQKKPQLQVDGDNPKEAIWLHNVRASLALPQYDVDNDFRSLVLQFGYLIMFGPVWPLAPLASLVFDVIIFKLDNFKLLSGKYFKPPIPKRVDSIHPWNWALFLLTWLGSVISPVVTAFYRHGTAPPKSMGQFAFDNASVHISSTAFLVLIMFFTEHVFLIMSYLLYKFSNLFKSQVEWENDFVENDMKLRRDYYSSTVKPTIRVRECPDWKHFTAEGTMDFQPPVVVGASDVKEPEKIPIKKSGYSTSSEYTETSVTSRTEQAKLIAEKEKLLRERQEQLKRLERDGVSKDEEYNKLSKFKDDDDTIIESKSSPNGQAKYTTMDNNRHVSDNPLGASVLPPSPNDKSGTVETNKYSTHGKKSAEAAAVAPAGAGLTSSAGKPPGVSEADGELDKPPSAERAHDPTMKNSAPKQAQKDNTNDVNNIEDQGTFKKVLHTAEKDVKNSKNGLKKLFHKS</sequence>
<feature type="compositionally biased region" description="Basic and acidic residues" evidence="5">
    <location>
        <begin position="846"/>
        <end position="860"/>
    </location>
</feature>
<evidence type="ECO:0000256" key="6">
    <source>
        <dbReference type="SAM" id="Phobius"/>
    </source>
</evidence>
<dbReference type="Pfam" id="PF04547">
    <property type="entry name" value="Anoctamin"/>
    <property type="match status" value="1"/>
</dbReference>
<feature type="domain" description="Anoctamin alpha-beta plait" evidence="8">
    <location>
        <begin position="9"/>
        <end position="121"/>
    </location>
</feature>
<dbReference type="GeneID" id="92205479"/>
<feature type="compositionally biased region" description="Polar residues" evidence="5">
    <location>
        <begin position="799"/>
        <end position="811"/>
    </location>
</feature>
<evidence type="ECO:0000256" key="2">
    <source>
        <dbReference type="ARBA" id="ARBA00022692"/>
    </source>
</evidence>
<feature type="transmembrane region" description="Helical" evidence="6">
    <location>
        <begin position="171"/>
        <end position="188"/>
    </location>
</feature>
<dbReference type="EMBL" id="OZ022405">
    <property type="protein sequence ID" value="CAK9435556.1"/>
    <property type="molecule type" value="Genomic_DNA"/>
</dbReference>
<proteinExistence type="predicted"/>
<keyword evidence="10" id="KW-1185">Reference proteome</keyword>
<feature type="transmembrane region" description="Helical" evidence="6">
    <location>
        <begin position="194"/>
        <end position="213"/>
    </location>
</feature>
<feature type="compositionally biased region" description="Low complexity" evidence="5">
    <location>
        <begin position="819"/>
        <end position="828"/>
    </location>
</feature>
<comment type="subcellular location">
    <subcellularLocation>
        <location evidence="1">Membrane</location>
        <topology evidence="1">Multi-pass membrane protein</topology>
    </subcellularLocation>
</comment>
<evidence type="ECO:0000256" key="1">
    <source>
        <dbReference type="ARBA" id="ARBA00004141"/>
    </source>
</evidence>
<feature type="transmembrane region" description="Helical" evidence="6">
    <location>
        <begin position="349"/>
        <end position="372"/>
    </location>
</feature>
<accession>A0ABP0ZCZ5</accession>
<evidence type="ECO:0000256" key="3">
    <source>
        <dbReference type="ARBA" id="ARBA00022989"/>
    </source>
</evidence>
<evidence type="ECO:0000313" key="10">
    <source>
        <dbReference type="Proteomes" id="UP001497383"/>
    </source>
</evidence>
<feature type="transmembrane region" description="Helical" evidence="6">
    <location>
        <begin position="267"/>
        <end position="293"/>
    </location>
</feature>
<evidence type="ECO:0000313" key="9">
    <source>
        <dbReference type="EMBL" id="CAK9435556.1"/>
    </source>
</evidence>
<reference evidence="9 10" key="1">
    <citation type="submission" date="2024-03" db="EMBL/GenBank/DDBJ databases">
        <authorList>
            <person name="Brejova B."/>
        </authorList>
    </citation>
    <scope>NUCLEOTIDE SEQUENCE [LARGE SCALE GENOMIC DNA]</scope>
    <source>
        <strain evidence="9 10">CBS 14171</strain>
    </source>
</reference>
<dbReference type="Proteomes" id="UP001497383">
    <property type="component" value="Chromosome 1"/>
</dbReference>
<feature type="domain" description="Anoctamin transmembrane" evidence="7">
    <location>
        <begin position="154"/>
        <end position="624"/>
    </location>
</feature>
<gene>
    <name evidence="9" type="ORF">LODBEIA_P02830</name>
</gene>
<evidence type="ECO:0008006" key="11">
    <source>
        <dbReference type="Google" id="ProtNLM"/>
    </source>
</evidence>
<evidence type="ECO:0000259" key="8">
    <source>
        <dbReference type="Pfam" id="PF20877"/>
    </source>
</evidence>
<keyword evidence="4 6" id="KW-0472">Membrane</keyword>
<feature type="transmembrane region" description="Helical" evidence="6">
    <location>
        <begin position="554"/>
        <end position="574"/>
    </location>
</feature>